<dbReference type="OrthoDB" id="1436925at2"/>
<evidence type="ECO:0008006" key="3">
    <source>
        <dbReference type="Google" id="ProtNLM"/>
    </source>
</evidence>
<protein>
    <recommendedName>
        <fullName evidence="3">Viral A-type inclusion protein</fullName>
    </recommendedName>
</protein>
<comment type="caution">
    <text evidence="1">The sequence shown here is derived from an EMBL/GenBank/DDBJ whole genome shotgun (WGS) entry which is preliminary data.</text>
</comment>
<dbReference type="EMBL" id="RPFJ01000008">
    <property type="protein sequence ID" value="RPD97968.1"/>
    <property type="molecule type" value="Genomic_DNA"/>
</dbReference>
<dbReference type="RefSeq" id="WP_123897327.1">
    <property type="nucleotide sequence ID" value="NZ_RPFJ01000008.1"/>
</dbReference>
<evidence type="ECO:0000313" key="2">
    <source>
        <dbReference type="Proteomes" id="UP000270856"/>
    </source>
</evidence>
<dbReference type="Proteomes" id="UP000270856">
    <property type="component" value="Unassembled WGS sequence"/>
</dbReference>
<dbReference type="PROSITE" id="PS51257">
    <property type="entry name" value="PROKAR_LIPOPROTEIN"/>
    <property type="match status" value="1"/>
</dbReference>
<reference evidence="1 2" key="1">
    <citation type="submission" date="2018-11" db="EMBL/GenBank/DDBJ databases">
        <title>Aureibaculum marinum gen. nov., sp. nov., a member of the family Flavobacteriaceae isolated from the Bohai Sea.</title>
        <authorList>
            <person name="Ji X."/>
        </authorList>
    </citation>
    <scope>NUCLEOTIDE SEQUENCE [LARGE SCALE GENOMIC DNA]</scope>
    <source>
        <strain evidence="1 2">BH-SD17</strain>
    </source>
</reference>
<name>A0A3N4NUF6_9FLAO</name>
<keyword evidence="2" id="KW-1185">Reference proteome</keyword>
<evidence type="ECO:0000313" key="1">
    <source>
        <dbReference type="EMBL" id="RPD97968.1"/>
    </source>
</evidence>
<accession>A0A3N4NUF6</accession>
<sequence>MKTKIALLLILSLLIQSCKNESKESTTEKTRMERVIAVHDELMPKMNDIGKLTTALEAKIDSTETGQTYKVAKDSLVAAYDFMMDWMKGFGDKFDSEEILEGKALSAEKEALLIEEEERVNKMKKMMLGSIANAEALLSEDK</sequence>
<dbReference type="AlphaFoldDB" id="A0A3N4NUF6"/>
<organism evidence="1 2">
    <name type="scientific">Aureibaculum marinum</name>
    <dbReference type="NCBI Taxonomy" id="2487930"/>
    <lineage>
        <taxon>Bacteria</taxon>
        <taxon>Pseudomonadati</taxon>
        <taxon>Bacteroidota</taxon>
        <taxon>Flavobacteriia</taxon>
        <taxon>Flavobacteriales</taxon>
        <taxon>Flavobacteriaceae</taxon>
        <taxon>Aureibaculum</taxon>
    </lineage>
</organism>
<proteinExistence type="predicted"/>
<gene>
    <name evidence="1" type="ORF">EGM88_07325</name>
</gene>